<dbReference type="NCBIfam" id="NF008409">
    <property type="entry name" value="PRK11231.1"/>
    <property type="match status" value="1"/>
</dbReference>
<gene>
    <name evidence="12" type="ORF">EES38_01960</name>
</gene>
<dbReference type="InterPro" id="IPR051535">
    <property type="entry name" value="Siderophore_ABC-ATPase"/>
</dbReference>
<accession>A0A3N9TKF5</accession>
<keyword evidence="7 12" id="KW-0067">ATP-binding</keyword>
<comment type="subcellular location">
    <subcellularLocation>
        <location evidence="1">Cell membrane</location>
        <topology evidence="1">Peripheral membrane protein</topology>
    </subcellularLocation>
</comment>
<dbReference type="GO" id="GO:0005886">
    <property type="term" value="C:plasma membrane"/>
    <property type="evidence" value="ECO:0007669"/>
    <property type="project" value="UniProtKB-SubCell"/>
</dbReference>
<dbReference type="Gene3D" id="3.40.50.300">
    <property type="entry name" value="P-loop containing nucleotide triphosphate hydrolases"/>
    <property type="match status" value="1"/>
</dbReference>
<evidence type="ECO:0000256" key="10">
    <source>
        <dbReference type="ARBA" id="ARBA00023136"/>
    </source>
</evidence>
<dbReference type="OrthoDB" id="5292475at2"/>
<keyword evidence="6" id="KW-0547">Nucleotide-binding</keyword>
<dbReference type="AlphaFoldDB" id="A0A3N9TKF5"/>
<evidence type="ECO:0000313" key="12">
    <source>
        <dbReference type="EMBL" id="RQW64829.1"/>
    </source>
</evidence>
<protein>
    <submittedName>
        <fullName evidence="12">Iron-dicitrate ABC transporter ATP-binding subunit</fullName>
    </submittedName>
</protein>
<dbReference type="Proteomes" id="UP000281112">
    <property type="component" value="Unassembled WGS sequence"/>
</dbReference>
<dbReference type="PANTHER" id="PTHR42771">
    <property type="entry name" value="IRON(3+)-HYDROXAMATE IMPORT ATP-BINDING PROTEIN FHUC"/>
    <property type="match status" value="1"/>
</dbReference>
<evidence type="ECO:0000313" key="13">
    <source>
        <dbReference type="Proteomes" id="UP000281112"/>
    </source>
</evidence>
<dbReference type="PANTHER" id="PTHR42771:SF12">
    <property type="entry name" value="FE(3+) DICITRATE TRANSPORT ATP-BINDING PROTEIN FECE-RELATED"/>
    <property type="match status" value="1"/>
</dbReference>
<name>A0A3N9TKF5_9VIBR</name>
<keyword evidence="10" id="KW-0472">Membrane</keyword>
<evidence type="ECO:0000256" key="3">
    <source>
        <dbReference type="ARBA" id="ARBA00022448"/>
    </source>
</evidence>
<evidence type="ECO:0000259" key="11">
    <source>
        <dbReference type="PROSITE" id="PS50893"/>
    </source>
</evidence>
<feature type="domain" description="ABC transporter" evidence="11">
    <location>
        <begin position="5"/>
        <end position="240"/>
    </location>
</feature>
<evidence type="ECO:0000256" key="8">
    <source>
        <dbReference type="ARBA" id="ARBA00023004"/>
    </source>
</evidence>
<comment type="caution">
    <text evidence="12">The sequence shown here is derived from an EMBL/GenBank/DDBJ whole genome shotgun (WGS) entry which is preliminary data.</text>
</comment>
<keyword evidence="3" id="KW-0813">Transport</keyword>
<evidence type="ECO:0000256" key="7">
    <source>
        <dbReference type="ARBA" id="ARBA00022840"/>
    </source>
</evidence>
<dbReference type="SMART" id="SM00382">
    <property type="entry name" value="AAA"/>
    <property type="match status" value="1"/>
</dbReference>
<keyword evidence="5" id="KW-0410">Iron transport</keyword>
<dbReference type="PROSITE" id="PS50893">
    <property type="entry name" value="ABC_TRANSPORTER_2"/>
    <property type="match status" value="1"/>
</dbReference>
<dbReference type="FunFam" id="3.40.50.300:FF:000134">
    <property type="entry name" value="Iron-enterobactin ABC transporter ATP-binding protein"/>
    <property type="match status" value="1"/>
</dbReference>
<evidence type="ECO:0000256" key="9">
    <source>
        <dbReference type="ARBA" id="ARBA00023065"/>
    </source>
</evidence>
<dbReference type="PROSITE" id="PS00211">
    <property type="entry name" value="ABC_TRANSPORTER_1"/>
    <property type="match status" value="1"/>
</dbReference>
<dbReference type="SUPFAM" id="SSF52540">
    <property type="entry name" value="P-loop containing nucleoside triphosphate hydrolases"/>
    <property type="match status" value="1"/>
</dbReference>
<dbReference type="CDD" id="cd03214">
    <property type="entry name" value="ABC_Iron-Siderophores_B12_Hemin"/>
    <property type="match status" value="1"/>
</dbReference>
<organism evidence="12 13">
    <name type="scientific">Vibrio viridaestus</name>
    <dbReference type="NCBI Taxonomy" id="2487322"/>
    <lineage>
        <taxon>Bacteria</taxon>
        <taxon>Pseudomonadati</taxon>
        <taxon>Pseudomonadota</taxon>
        <taxon>Gammaproteobacteria</taxon>
        <taxon>Vibrionales</taxon>
        <taxon>Vibrionaceae</taxon>
        <taxon>Vibrio</taxon>
    </lineage>
</organism>
<keyword evidence="8" id="KW-0408">Iron</keyword>
<reference evidence="12 13" key="1">
    <citation type="submission" date="2018-11" db="EMBL/GenBank/DDBJ databases">
        <title>Vibrio LJC006 sp. nov., isolated from seawater during the bloom of the enteromorpha.</title>
        <authorList>
            <person name="Liang J."/>
        </authorList>
    </citation>
    <scope>NUCLEOTIDE SEQUENCE [LARGE SCALE GENOMIC DNA]</scope>
    <source>
        <strain evidence="12 13">LJC006</strain>
    </source>
</reference>
<dbReference type="GO" id="GO:0005524">
    <property type="term" value="F:ATP binding"/>
    <property type="evidence" value="ECO:0007669"/>
    <property type="project" value="UniProtKB-KW"/>
</dbReference>
<keyword evidence="13" id="KW-1185">Reference proteome</keyword>
<comment type="similarity">
    <text evidence="2">Belongs to the ABC transporter superfamily.</text>
</comment>
<evidence type="ECO:0000256" key="4">
    <source>
        <dbReference type="ARBA" id="ARBA00022475"/>
    </source>
</evidence>
<dbReference type="GO" id="GO:0006826">
    <property type="term" value="P:iron ion transport"/>
    <property type="evidence" value="ECO:0007669"/>
    <property type="project" value="UniProtKB-KW"/>
</dbReference>
<dbReference type="RefSeq" id="WP_124935479.1">
    <property type="nucleotide sequence ID" value="NZ_RJVQ01000001.1"/>
</dbReference>
<evidence type="ECO:0000256" key="6">
    <source>
        <dbReference type="ARBA" id="ARBA00022741"/>
    </source>
</evidence>
<keyword evidence="4" id="KW-1003">Cell membrane</keyword>
<dbReference type="InterPro" id="IPR017871">
    <property type="entry name" value="ABC_transporter-like_CS"/>
</dbReference>
<proteinExistence type="inferred from homology"/>
<dbReference type="EMBL" id="RJVQ01000001">
    <property type="protein sequence ID" value="RQW64829.1"/>
    <property type="molecule type" value="Genomic_DNA"/>
</dbReference>
<dbReference type="GO" id="GO:0016887">
    <property type="term" value="F:ATP hydrolysis activity"/>
    <property type="evidence" value="ECO:0007669"/>
    <property type="project" value="InterPro"/>
</dbReference>
<sequence length="257" mass="28312">MTKQLSTANLCVGYQDTIIVSDVSVTVPQGKITALIGPNGCGKSTLLKSLARILIPVSGQILCDNQNIKQWSAKRFAQTLALLPQSQLPPEGITVREAVGYGRSPYTGFWGQLSDKDNQLIEKAMQATGVDSLAEKRVTDLSGGQCQRVWLAMALAQDTEFVLLDEPTTYLDLNHQVELMKLMQSLRDENKTVVTVLHDINQACRYCDYLIVMKNGQIVCEGTPEQVLTSAMLEDVFSLNAEIHRDPVSKTPICVVR</sequence>
<keyword evidence="9" id="KW-0406">Ion transport</keyword>
<evidence type="ECO:0000256" key="5">
    <source>
        <dbReference type="ARBA" id="ARBA00022496"/>
    </source>
</evidence>
<dbReference type="InterPro" id="IPR003593">
    <property type="entry name" value="AAA+_ATPase"/>
</dbReference>
<dbReference type="InterPro" id="IPR003439">
    <property type="entry name" value="ABC_transporter-like_ATP-bd"/>
</dbReference>
<dbReference type="InterPro" id="IPR027417">
    <property type="entry name" value="P-loop_NTPase"/>
</dbReference>
<evidence type="ECO:0000256" key="1">
    <source>
        <dbReference type="ARBA" id="ARBA00004202"/>
    </source>
</evidence>
<evidence type="ECO:0000256" key="2">
    <source>
        <dbReference type="ARBA" id="ARBA00005417"/>
    </source>
</evidence>
<dbReference type="Pfam" id="PF00005">
    <property type="entry name" value="ABC_tran"/>
    <property type="match status" value="1"/>
</dbReference>